<evidence type="ECO:0000256" key="4">
    <source>
        <dbReference type="ARBA" id="ARBA00022490"/>
    </source>
</evidence>
<feature type="region of interest" description="Disordered" evidence="5">
    <location>
        <begin position="28"/>
        <end position="118"/>
    </location>
</feature>
<feature type="compositionally biased region" description="Basic residues" evidence="5">
    <location>
        <begin position="99"/>
        <end position="110"/>
    </location>
</feature>
<dbReference type="PANTHER" id="PTHR33602:SF1">
    <property type="entry name" value="REGULATORY PROTEIN RECX FAMILY PROTEIN"/>
    <property type="match status" value="1"/>
</dbReference>
<evidence type="ECO:0000256" key="2">
    <source>
        <dbReference type="ARBA" id="ARBA00009695"/>
    </source>
</evidence>
<dbReference type="Pfam" id="PF21981">
    <property type="entry name" value="RecX_HTH3"/>
    <property type="match status" value="1"/>
</dbReference>
<dbReference type="InterPro" id="IPR053925">
    <property type="entry name" value="RecX_HTH_3rd"/>
</dbReference>
<evidence type="ECO:0000256" key="3">
    <source>
        <dbReference type="ARBA" id="ARBA00018111"/>
    </source>
</evidence>
<dbReference type="Gene3D" id="1.10.10.10">
    <property type="entry name" value="Winged helix-like DNA-binding domain superfamily/Winged helix DNA-binding domain"/>
    <property type="match status" value="2"/>
</dbReference>
<proteinExistence type="inferred from homology"/>
<dbReference type="PANTHER" id="PTHR33602">
    <property type="entry name" value="REGULATORY PROTEIN RECX FAMILY PROTEIN"/>
    <property type="match status" value="1"/>
</dbReference>
<comment type="similarity">
    <text evidence="2">Belongs to the RecX family.</text>
</comment>
<reference evidence="8 9" key="1">
    <citation type="submission" date="2017-02" db="EMBL/GenBank/DDBJ databases">
        <title>Draft genome sequence of Moraxella pluranimalium CCUG 54913T type strain.</title>
        <authorList>
            <person name="Salva-Serra F."/>
            <person name="Engstrom-Jakobsson H."/>
            <person name="Thorell K."/>
            <person name="Jaen-Luchoro D."/>
            <person name="Gonzales-Siles L."/>
            <person name="Karlsson R."/>
            <person name="Yazdan S."/>
            <person name="Boulund F."/>
            <person name="Johnning A."/>
            <person name="Engstrand L."/>
            <person name="Kristiansson E."/>
            <person name="Moore E."/>
        </authorList>
    </citation>
    <scope>NUCLEOTIDE SEQUENCE [LARGE SCALE GENOMIC DNA]</scope>
    <source>
        <strain evidence="8 9">CCUG 54913</strain>
    </source>
</reference>
<dbReference type="Pfam" id="PF21982">
    <property type="entry name" value="RecX_HTH1"/>
    <property type="match status" value="1"/>
</dbReference>
<dbReference type="InterPro" id="IPR036388">
    <property type="entry name" value="WH-like_DNA-bd_sf"/>
</dbReference>
<dbReference type="OrthoDB" id="7066780at2"/>
<evidence type="ECO:0000259" key="7">
    <source>
        <dbReference type="Pfam" id="PF21982"/>
    </source>
</evidence>
<evidence type="ECO:0000259" key="6">
    <source>
        <dbReference type="Pfam" id="PF21981"/>
    </source>
</evidence>
<comment type="caution">
    <text evidence="8">The sequence shown here is derived from an EMBL/GenBank/DDBJ whole genome shotgun (WGS) entry which is preliminary data.</text>
</comment>
<feature type="domain" description="RecX first three-helical" evidence="7">
    <location>
        <begin position="165"/>
        <end position="199"/>
    </location>
</feature>
<dbReference type="Proteomes" id="UP000189800">
    <property type="component" value="Unassembled WGS sequence"/>
</dbReference>
<gene>
    <name evidence="8" type="ORF">B0680_08890</name>
</gene>
<feature type="compositionally biased region" description="Basic residues" evidence="5">
    <location>
        <begin position="35"/>
        <end position="49"/>
    </location>
</feature>
<dbReference type="EMBL" id="MUYU01000025">
    <property type="protein sequence ID" value="OOS22956.1"/>
    <property type="molecule type" value="Genomic_DNA"/>
</dbReference>
<comment type="subcellular location">
    <subcellularLocation>
        <location evidence="1">Cytoplasm</location>
    </subcellularLocation>
</comment>
<evidence type="ECO:0000256" key="1">
    <source>
        <dbReference type="ARBA" id="ARBA00004496"/>
    </source>
</evidence>
<dbReference type="InterPro" id="IPR053926">
    <property type="entry name" value="RecX_HTH_1st"/>
</dbReference>
<dbReference type="GO" id="GO:0005737">
    <property type="term" value="C:cytoplasm"/>
    <property type="evidence" value="ECO:0007669"/>
    <property type="project" value="UniProtKB-SubCell"/>
</dbReference>
<feature type="domain" description="RecX third three-helical" evidence="6">
    <location>
        <begin position="270"/>
        <end position="315"/>
    </location>
</feature>
<evidence type="ECO:0000313" key="9">
    <source>
        <dbReference type="Proteomes" id="UP000189800"/>
    </source>
</evidence>
<dbReference type="STRING" id="470453.B0680_08890"/>
<name>A0A1T0CKS0_9GAMM</name>
<dbReference type="InterPro" id="IPR003783">
    <property type="entry name" value="Regulatory_RecX"/>
</dbReference>
<sequence length="326" mass="36801">MGESPVSAESYQPTVLDASNFYALTTTEPAFKQKQALRPKKPTSTKRTPKKTDSKQPTQSTPKQTLERDELGSRAQPKPRTVSNEQSLTNNTKQAQTTHKARQTRNRHHNQSHDDTPKIKALLDDAKLGQTNAVISDKLAAALADVAIEPLAITDRATNYMRWLAFYYLSHRELSRHELRQKLLAKDCDPTAVDALIEEFANKGYQSDERCAYMLIRENIRKGRGKQHIRQAFKDARITLAESLDTLITQADLASLTDGTVLADTGDEVDWLRLAVEARIRKYGNNIPTDPKEKARQLRFLQYRGFEMGICLDALKHTPDTLDELG</sequence>
<accession>A0A1T0CKS0</accession>
<dbReference type="GO" id="GO:0006282">
    <property type="term" value="P:regulation of DNA repair"/>
    <property type="evidence" value="ECO:0007669"/>
    <property type="project" value="InterPro"/>
</dbReference>
<organism evidence="8 9">
    <name type="scientific">Moraxella pluranimalium</name>
    <dbReference type="NCBI Taxonomy" id="470453"/>
    <lineage>
        <taxon>Bacteria</taxon>
        <taxon>Pseudomonadati</taxon>
        <taxon>Pseudomonadota</taxon>
        <taxon>Gammaproteobacteria</taxon>
        <taxon>Moraxellales</taxon>
        <taxon>Moraxellaceae</taxon>
        <taxon>Moraxella</taxon>
    </lineage>
</organism>
<dbReference type="AlphaFoldDB" id="A0A1T0CKS0"/>
<evidence type="ECO:0000313" key="8">
    <source>
        <dbReference type="EMBL" id="OOS22956.1"/>
    </source>
</evidence>
<evidence type="ECO:0000256" key="5">
    <source>
        <dbReference type="SAM" id="MobiDB-lite"/>
    </source>
</evidence>
<keyword evidence="9" id="KW-1185">Reference proteome</keyword>
<feature type="compositionally biased region" description="Polar residues" evidence="5">
    <location>
        <begin position="81"/>
        <end position="98"/>
    </location>
</feature>
<keyword evidence="4" id="KW-0963">Cytoplasm</keyword>
<protein>
    <recommendedName>
        <fullName evidence="3">Regulatory protein RecX</fullName>
    </recommendedName>
</protein>